<dbReference type="InterPro" id="IPR020472">
    <property type="entry name" value="WD40_PAC1"/>
</dbReference>
<feature type="repeat" description="WD" evidence="4">
    <location>
        <begin position="152"/>
        <end position="184"/>
    </location>
</feature>
<dbReference type="OrthoDB" id="284782at2759"/>
<dbReference type="PRINTS" id="PR00320">
    <property type="entry name" value="GPROTEINBRPT"/>
</dbReference>
<keyword evidence="3" id="KW-0963">Cytoplasm</keyword>
<dbReference type="PANTHER" id="PTHR19920:SF0">
    <property type="entry name" value="CYTOSOLIC IRON-SULFUR PROTEIN ASSEMBLY PROTEIN CIAO1-RELATED"/>
    <property type="match status" value="1"/>
</dbReference>
<dbReference type="AlphaFoldDB" id="A0A061B7R4"/>
<dbReference type="PANTHER" id="PTHR19920">
    <property type="entry name" value="WD40 PROTEIN CIAO1"/>
    <property type="match status" value="1"/>
</dbReference>
<evidence type="ECO:0000313" key="5">
    <source>
        <dbReference type="EMBL" id="CDR42938.1"/>
    </source>
</evidence>
<sequence>MTREITSLKKIPAHSDKVWSISTHPRLPLLASVSTDKTCKIFSLDSYARLAELDDTHKRSIRSVAWKPTGNLPSLACGSFDSTISVWGKEEEDEFVEDEWSLLAVIEGHENEVKGVAWSKDGYFMASCSRDKSIWVWEADDENEEFECVSVLQEHSQDVKHVVWHPFENMLASSSYDDTIKLWKEEDDDDWACVATLQGHEGTVWCSDFEKVEMRTRLVSGSDDYTVKVWKCVDDHEHDWILESTLPQQHTRPVYSVSWSGLSGRIASIGSDGKLVVYEEGPQSDGDDDHKSKWQVVAIQELSHGVYEANCVQWATVGGKEVLITGGDDGFVNVWSIN</sequence>
<dbReference type="GO" id="GO:0097361">
    <property type="term" value="C:cytosolic [4Fe-4S] assembly targeting complex"/>
    <property type="evidence" value="ECO:0007669"/>
    <property type="project" value="InterPro"/>
</dbReference>
<name>A0A061B7R4_CYBFA</name>
<proteinExistence type="inferred from homology"/>
<comment type="function">
    <text evidence="3">Essential component of the cytosolic iron-sulfur (Fe/S) protein assembly machinery. Required for the maturation of extramitochondrial Fe/S proteins.</text>
</comment>
<dbReference type="HAMAP" id="MF_03037">
    <property type="entry name" value="ciao1"/>
    <property type="match status" value="1"/>
</dbReference>
<dbReference type="InterPro" id="IPR015943">
    <property type="entry name" value="WD40/YVTN_repeat-like_dom_sf"/>
</dbReference>
<feature type="repeat" description="WD" evidence="4">
    <location>
        <begin position="54"/>
        <end position="87"/>
    </location>
</feature>
<dbReference type="GO" id="GO:0005634">
    <property type="term" value="C:nucleus"/>
    <property type="evidence" value="ECO:0007669"/>
    <property type="project" value="UniProtKB-SubCell"/>
</dbReference>
<dbReference type="SUPFAM" id="SSF50978">
    <property type="entry name" value="WD40 repeat-like"/>
    <property type="match status" value="1"/>
</dbReference>
<evidence type="ECO:0000256" key="3">
    <source>
        <dbReference type="HAMAP-Rule" id="MF_03037"/>
    </source>
</evidence>
<dbReference type="EMBL" id="LK052895">
    <property type="protein sequence ID" value="CDR42938.1"/>
    <property type="molecule type" value="Genomic_DNA"/>
</dbReference>
<dbReference type="PROSITE" id="PS50082">
    <property type="entry name" value="WD_REPEATS_2"/>
    <property type="match status" value="6"/>
</dbReference>
<evidence type="ECO:0000256" key="1">
    <source>
        <dbReference type="ARBA" id="ARBA00022574"/>
    </source>
</evidence>
<dbReference type="PROSITE" id="PS50294">
    <property type="entry name" value="WD_REPEATS_REGION"/>
    <property type="match status" value="3"/>
</dbReference>
<gene>
    <name evidence="3" type="primary">CIA1</name>
    <name evidence="5" type="ORF">CYFA0S_10e04038g</name>
</gene>
<reference evidence="5" key="1">
    <citation type="journal article" date="2014" name="Genome Announc.">
        <title>Genome sequence of the yeast Cyberlindnera fabianii (Hansenula fabianii).</title>
        <authorList>
            <person name="Freel K.C."/>
            <person name="Sarilar V."/>
            <person name="Neuveglise C."/>
            <person name="Devillers H."/>
            <person name="Friedrich A."/>
            <person name="Schacherer J."/>
        </authorList>
    </citation>
    <scope>NUCLEOTIDE SEQUENCE</scope>
    <source>
        <strain evidence="5">YJS4271</strain>
    </source>
</reference>
<feature type="repeat" description="WD" evidence="4">
    <location>
        <begin position="106"/>
        <end position="147"/>
    </location>
</feature>
<dbReference type="Pfam" id="PF00400">
    <property type="entry name" value="WD40"/>
    <property type="match status" value="6"/>
</dbReference>
<comment type="similarity">
    <text evidence="3">Belongs to the WD repeat CIA1 family.</text>
</comment>
<dbReference type="SMART" id="SM00320">
    <property type="entry name" value="WD40"/>
    <property type="match status" value="7"/>
</dbReference>
<dbReference type="FunFam" id="2.130.10.10:FF:000705">
    <property type="entry name" value="Probable cytosolic iron-sulfur protein assembly protein 1"/>
    <property type="match status" value="1"/>
</dbReference>
<feature type="repeat" description="WD" evidence="4">
    <location>
        <begin position="11"/>
        <end position="52"/>
    </location>
</feature>
<dbReference type="InterPro" id="IPR001680">
    <property type="entry name" value="WD40_rpt"/>
</dbReference>
<evidence type="ECO:0000256" key="2">
    <source>
        <dbReference type="ARBA" id="ARBA00022737"/>
    </source>
</evidence>
<evidence type="ECO:0000256" key="4">
    <source>
        <dbReference type="PROSITE-ProRule" id="PRU00221"/>
    </source>
</evidence>
<keyword evidence="1 4" id="KW-0853">WD repeat</keyword>
<feature type="repeat" description="WD" evidence="4">
    <location>
        <begin position="323"/>
        <end position="338"/>
    </location>
</feature>
<protein>
    <recommendedName>
        <fullName evidence="3">Probable cytosolic iron-sulfur protein assembly protein 1</fullName>
    </recommendedName>
</protein>
<dbReference type="InterPro" id="IPR036322">
    <property type="entry name" value="WD40_repeat_dom_sf"/>
</dbReference>
<dbReference type="VEuPathDB" id="FungiDB:BON22_1308"/>
<organism evidence="5">
    <name type="scientific">Cyberlindnera fabianii</name>
    <name type="common">Yeast</name>
    <name type="synonym">Hansenula fabianii</name>
    <dbReference type="NCBI Taxonomy" id="36022"/>
    <lineage>
        <taxon>Eukaryota</taxon>
        <taxon>Fungi</taxon>
        <taxon>Dikarya</taxon>
        <taxon>Ascomycota</taxon>
        <taxon>Saccharomycotina</taxon>
        <taxon>Saccharomycetes</taxon>
        <taxon>Phaffomycetales</taxon>
        <taxon>Phaffomycetaceae</taxon>
        <taxon>Cyberlindnera</taxon>
    </lineage>
</organism>
<keyword evidence="3" id="KW-0539">Nucleus</keyword>
<dbReference type="GO" id="GO:0016226">
    <property type="term" value="P:iron-sulfur cluster assembly"/>
    <property type="evidence" value="ECO:0007669"/>
    <property type="project" value="UniProtKB-UniRule"/>
</dbReference>
<dbReference type="CDD" id="cd00200">
    <property type="entry name" value="WD40"/>
    <property type="match status" value="1"/>
</dbReference>
<dbReference type="InterPro" id="IPR028608">
    <property type="entry name" value="CIAO1/Cia1"/>
</dbReference>
<dbReference type="PhylomeDB" id="A0A061B7R4"/>
<keyword evidence="2" id="KW-0677">Repeat</keyword>
<accession>A0A061B7R4</accession>
<dbReference type="Gene3D" id="2.130.10.10">
    <property type="entry name" value="YVTN repeat-like/Quinoprotein amine dehydrogenase"/>
    <property type="match status" value="1"/>
</dbReference>
<feature type="repeat" description="WD" evidence="4">
    <location>
        <begin position="197"/>
        <end position="231"/>
    </location>
</feature>
<comment type="subunit">
    <text evidence="3">Interacts with NAR1.</text>
</comment>
<comment type="subcellular location">
    <subcellularLocation>
        <location evidence="3">Cytoplasm</location>
    </subcellularLocation>
    <subcellularLocation>
        <location evidence="3">Nucleus</location>
    </subcellularLocation>
    <text evidence="3">Preferentially localized to the nucleus.</text>
</comment>